<accession>A0A557XH68</accession>
<dbReference type="Proteomes" id="UP000320513">
    <property type="component" value="Unassembled WGS sequence"/>
</dbReference>
<evidence type="ECO:0000256" key="2">
    <source>
        <dbReference type="ARBA" id="ARBA00022723"/>
    </source>
</evidence>
<evidence type="ECO:0000256" key="1">
    <source>
        <dbReference type="ARBA" id="ARBA00022485"/>
    </source>
</evidence>
<dbReference type="GO" id="GO:0051539">
    <property type="term" value="F:4 iron, 4 sulfur cluster binding"/>
    <property type="evidence" value="ECO:0007669"/>
    <property type="project" value="UniProtKB-KW"/>
</dbReference>
<sequence>MPETKPDPKADTKPDTKPNLWHGIPRDEIPWFPTIDAEACIGCQLCYLTCGRAVFEIEDAVAVAVDPMNCAVGCSTCGNICPTGAITFPPMDAVWRLERERQIFRTVKKEAARKHERADIAKARADAQAAIALVTTRARVEVAGEFGDKQFLVRLEELLGERPYDIVNLRLEVPTVKGARAKAPSYMTFEVTSETQEDVEPFLNDVRALVRDVSLVLVAVTGL</sequence>
<proteinExistence type="predicted"/>
<keyword evidence="1" id="KW-0004">4Fe-4S</keyword>
<dbReference type="RefSeq" id="WP_144954469.1">
    <property type="nucleotide sequence ID" value="NZ_VMQU01000107.1"/>
</dbReference>
<evidence type="ECO:0000256" key="5">
    <source>
        <dbReference type="SAM" id="MobiDB-lite"/>
    </source>
</evidence>
<gene>
    <name evidence="7" type="ORF">FPZ47_20665</name>
</gene>
<evidence type="ECO:0000313" key="8">
    <source>
        <dbReference type="Proteomes" id="UP000320513"/>
    </source>
</evidence>
<keyword evidence="8" id="KW-1185">Reference proteome</keyword>
<dbReference type="InterPro" id="IPR017896">
    <property type="entry name" value="4Fe4S_Fe-S-bd"/>
</dbReference>
<evidence type="ECO:0000256" key="4">
    <source>
        <dbReference type="ARBA" id="ARBA00023014"/>
    </source>
</evidence>
<dbReference type="EMBL" id="VMQU01000107">
    <property type="protein sequence ID" value="TVS85018.1"/>
    <property type="molecule type" value="Genomic_DNA"/>
</dbReference>
<feature type="domain" description="4Fe-4S ferredoxin-type" evidence="6">
    <location>
        <begin position="31"/>
        <end position="60"/>
    </location>
</feature>
<feature type="compositionally biased region" description="Basic and acidic residues" evidence="5">
    <location>
        <begin position="1"/>
        <end position="16"/>
    </location>
</feature>
<dbReference type="SUPFAM" id="SSF54862">
    <property type="entry name" value="4Fe-4S ferredoxins"/>
    <property type="match status" value="1"/>
</dbReference>
<evidence type="ECO:0000313" key="7">
    <source>
        <dbReference type="EMBL" id="TVS85018.1"/>
    </source>
</evidence>
<feature type="region of interest" description="Disordered" evidence="5">
    <location>
        <begin position="1"/>
        <end position="21"/>
    </location>
</feature>
<keyword evidence="2" id="KW-0479">Metal-binding</keyword>
<reference evidence="7 8" key="1">
    <citation type="submission" date="2019-07" db="EMBL/GenBank/DDBJ databases">
        <title>New Mycobacterium species.</title>
        <authorList>
            <person name="Tortoli E."/>
            <person name="Ghielmetti G."/>
            <person name="Friedel U."/>
            <person name="Trovato A."/>
        </authorList>
    </citation>
    <scope>NUCLEOTIDE SEQUENCE [LARGE SCALE GENOMIC DNA]</scope>
    <source>
        <strain evidence="7 8">16-83</strain>
    </source>
</reference>
<keyword evidence="4" id="KW-0411">Iron-sulfur</keyword>
<feature type="domain" description="4Fe-4S ferredoxin-type" evidence="6">
    <location>
        <begin position="61"/>
        <end position="91"/>
    </location>
</feature>
<name>A0A557XH68_9MYCO</name>
<keyword evidence="3" id="KW-0408">Iron</keyword>
<dbReference type="InterPro" id="IPR050572">
    <property type="entry name" value="Fe-S_Ferredoxin"/>
</dbReference>
<organism evidence="7 8">
    <name type="scientific">Mycobacterium helveticum</name>
    <dbReference type="NCBI Taxonomy" id="2592811"/>
    <lineage>
        <taxon>Bacteria</taxon>
        <taxon>Bacillati</taxon>
        <taxon>Actinomycetota</taxon>
        <taxon>Actinomycetes</taxon>
        <taxon>Mycobacteriales</taxon>
        <taxon>Mycobacteriaceae</taxon>
        <taxon>Mycobacterium</taxon>
    </lineage>
</organism>
<dbReference type="PANTHER" id="PTHR43687">
    <property type="entry name" value="ADENYLYLSULFATE REDUCTASE, BETA SUBUNIT"/>
    <property type="match status" value="1"/>
</dbReference>
<protein>
    <submittedName>
        <fullName evidence="7">4Fe-4S ferredoxin</fullName>
    </submittedName>
</protein>
<evidence type="ECO:0000259" key="6">
    <source>
        <dbReference type="PROSITE" id="PS51379"/>
    </source>
</evidence>
<comment type="caution">
    <text evidence="7">The sequence shown here is derived from an EMBL/GenBank/DDBJ whole genome shotgun (WGS) entry which is preliminary data.</text>
</comment>
<dbReference type="OrthoDB" id="9770306at2"/>
<dbReference type="Gene3D" id="3.30.70.20">
    <property type="match status" value="1"/>
</dbReference>
<dbReference type="AlphaFoldDB" id="A0A557XH68"/>
<evidence type="ECO:0000256" key="3">
    <source>
        <dbReference type="ARBA" id="ARBA00023004"/>
    </source>
</evidence>
<dbReference type="PANTHER" id="PTHR43687:SF2">
    <property type="entry name" value="FERREDOXIN 3"/>
    <property type="match status" value="1"/>
</dbReference>
<dbReference type="PROSITE" id="PS51379">
    <property type="entry name" value="4FE4S_FER_2"/>
    <property type="match status" value="2"/>
</dbReference>
<dbReference type="GO" id="GO:0046872">
    <property type="term" value="F:metal ion binding"/>
    <property type="evidence" value="ECO:0007669"/>
    <property type="project" value="UniProtKB-KW"/>
</dbReference>